<dbReference type="RefSeq" id="WP_203982926.1">
    <property type="nucleotide sequence ID" value="NZ_BOOU01000015.1"/>
</dbReference>
<evidence type="ECO:0000313" key="2">
    <source>
        <dbReference type="EMBL" id="GII76288.1"/>
    </source>
</evidence>
<protein>
    <submittedName>
        <fullName evidence="2">Uncharacterized protein</fullName>
    </submittedName>
</protein>
<keyword evidence="1" id="KW-1133">Transmembrane helix</keyword>
<name>A0A919V046_9ACTN</name>
<dbReference type="Proteomes" id="UP000655287">
    <property type="component" value="Unassembled WGS sequence"/>
</dbReference>
<keyword evidence="3" id="KW-1185">Reference proteome</keyword>
<proteinExistence type="predicted"/>
<dbReference type="EMBL" id="BOOU01000015">
    <property type="protein sequence ID" value="GII76288.1"/>
    <property type="molecule type" value="Genomic_DNA"/>
</dbReference>
<feature type="transmembrane region" description="Helical" evidence="1">
    <location>
        <begin position="120"/>
        <end position="138"/>
    </location>
</feature>
<evidence type="ECO:0000256" key="1">
    <source>
        <dbReference type="SAM" id="Phobius"/>
    </source>
</evidence>
<keyword evidence="1" id="KW-0812">Transmembrane</keyword>
<accession>A0A919V046</accession>
<comment type="caution">
    <text evidence="2">The sequence shown here is derived from an EMBL/GenBank/DDBJ whole genome shotgun (WGS) entry which is preliminary data.</text>
</comment>
<gene>
    <name evidence="2" type="ORF">Sru01_12700</name>
</gene>
<reference evidence="2" key="1">
    <citation type="submission" date="2021-01" db="EMBL/GenBank/DDBJ databases">
        <title>Whole genome shotgun sequence of Sphaerisporangium rufum NBRC 109079.</title>
        <authorList>
            <person name="Komaki H."/>
            <person name="Tamura T."/>
        </authorList>
    </citation>
    <scope>NUCLEOTIDE SEQUENCE</scope>
    <source>
        <strain evidence="2">NBRC 109079</strain>
    </source>
</reference>
<keyword evidence="1" id="KW-0472">Membrane</keyword>
<organism evidence="2 3">
    <name type="scientific">Sphaerisporangium rufum</name>
    <dbReference type="NCBI Taxonomy" id="1381558"/>
    <lineage>
        <taxon>Bacteria</taxon>
        <taxon>Bacillati</taxon>
        <taxon>Actinomycetota</taxon>
        <taxon>Actinomycetes</taxon>
        <taxon>Streptosporangiales</taxon>
        <taxon>Streptosporangiaceae</taxon>
        <taxon>Sphaerisporangium</taxon>
    </lineage>
</organism>
<sequence>MTATTTPRRRRSPAFTAALALVGAFLLLLTVPNVGPVLRAARADGTAGEFTARRLYCVQHPGHESCSWTGDFASADGRVRRTGVALYGSDRGTLTAGRTTPAVDVGRRGTVYGPGGSNEWVFTSLLILAGLAVIVLAFRPVRRTAPPDAPSP</sequence>
<dbReference type="AlphaFoldDB" id="A0A919V046"/>
<evidence type="ECO:0000313" key="3">
    <source>
        <dbReference type="Proteomes" id="UP000655287"/>
    </source>
</evidence>